<reference evidence="2 3" key="1">
    <citation type="journal article" date="2014" name="BMC Genomics">
        <title>Complete genome sequence of producer of the glycopeptide antibiotic Aculeximycin Kutzneria albida DSM 43870T, a representative of minor genus of Pseudonocardiaceae.</title>
        <authorList>
            <person name="Rebets Y."/>
            <person name="Tokovenko B."/>
            <person name="Lushchyk I."/>
            <person name="Ruckert C."/>
            <person name="Zaburannyi N."/>
            <person name="Bechthold A."/>
            <person name="Kalinowski J."/>
            <person name="Luzhetskyy A."/>
        </authorList>
    </citation>
    <scope>NUCLEOTIDE SEQUENCE [LARGE SCALE GENOMIC DNA]</scope>
    <source>
        <strain evidence="2">DSM 43870</strain>
    </source>
</reference>
<accession>W5W8W1</accession>
<protein>
    <submittedName>
        <fullName evidence="2">Uncharacterized protein</fullName>
    </submittedName>
</protein>
<keyword evidence="3" id="KW-1185">Reference proteome</keyword>
<evidence type="ECO:0000313" key="3">
    <source>
        <dbReference type="Proteomes" id="UP000019225"/>
    </source>
</evidence>
<name>W5W8W1_9PSEU</name>
<dbReference type="HOGENOM" id="CLU_2954553_0_0_11"/>
<dbReference type="STRING" id="1449976.KALB_3632"/>
<organism evidence="2 3">
    <name type="scientific">Kutzneria albida DSM 43870</name>
    <dbReference type="NCBI Taxonomy" id="1449976"/>
    <lineage>
        <taxon>Bacteria</taxon>
        <taxon>Bacillati</taxon>
        <taxon>Actinomycetota</taxon>
        <taxon>Actinomycetes</taxon>
        <taxon>Pseudonocardiales</taxon>
        <taxon>Pseudonocardiaceae</taxon>
        <taxon>Kutzneria</taxon>
    </lineage>
</organism>
<dbReference type="EMBL" id="CP007155">
    <property type="protein sequence ID" value="AHH96996.1"/>
    <property type="molecule type" value="Genomic_DNA"/>
</dbReference>
<dbReference type="Proteomes" id="UP000019225">
    <property type="component" value="Chromosome"/>
</dbReference>
<evidence type="ECO:0000256" key="1">
    <source>
        <dbReference type="SAM" id="MobiDB-lite"/>
    </source>
</evidence>
<dbReference type="KEGG" id="kal:KALB_3632"/>
<sequence>MQQAAVDAILAAPREQGYEPPRPEDWTAEGGESAPGSVDHDAQAEPVESSTSDTDECQK</sequence>
<gene>
    <name evidence="2" type="ORF">KALB_3632</name>
</gene>
<proteinExistence type="predicted"/>
<dbReference type="AlphaFoldDB" id="W5W8W1"/>
<feature type="region of interest" description="Disordered" evidence="1">
    <location>
        <begin position="1"/>
        <end position="59"/>
    </location>
</feature>
<evidence type="ECO:0000313" key="2">
    <source>
        <dbReference type="EMBL" id="AHH96996.1"/>
    </source>
</evidence>